<gene>
    <name evidence="1" type="ORF">PACILC2_42300</name>
</gene>
<dbReference type="NCBIfam" id="NF033436">
    <property type="entry name" value="SpoVM_broad"/>
    <property type="match status" value="1"/>
</dbReference>
<sequence>MKFYTIKLPKFLGGFVKAILNTFQKINSKQPPSNDCGYSGCWLRVNGCRLASGRRIGLWERQGRRNGLRRIGRRSGVSA</sequence>
<name>A0ABQ4NBQ8_9BACL</name>
<evidence type="ECO:0008006" key="3">
    <source>
        <dbReference type="Google" id="ProtNLM"/>
    </source>
</evidence>
<reference evidence="1 2" key="1">
    <citation type="submission" date="2021-04" db="EMBL/GenBank/DDBJ databases">
        <title>Draft genome sequence of Paenibacillus cisolokensis, LC2-13A.</title>
        <authorList>
            <person name="Uke A."/>
            <person name="Chhe C."/>
            <person name="Baramee S."/>
            <person name="Kosugi A."/>
        </authorList>
    </citation>
    <scope>NUCLEOTIDE SEQUENCE [LARGE SCALE GENOMIC DNA]</scope>
    <source>
        <strain evidence="1 2">LC2-13A</strain>
    </source>
</reference>
<organism evidence="1 2">
    <name type="scientific">Paenibacillus cisolokensis</name>
    <dbReference type="NCBI Taxonomy" id="1658519"/>
    <lineage>
        <taxon>Bacteria</taxon>
        <taxon>Bacillati</taxon>
        <taxon>Bacillota</taxon>
        <taxon>Bacilli</taxon>
        <taxon>Bacillales</taxon>
        <taxon>Paenibacillaceae</taxon>
        <taxon>Paenibacillus</taxon>
    </lineage>
</organism>
<dbReference type="EMBL" id="BOVJ01000143">
    <property type="protein sequence ID" value="GIQ65662.1"/>
    <property type="molecule type" value="Genomic_DNA"/>
</dbReference>
<dbReference type="Pfam" id="PF08183">
    <property type="entry name" value="SpoV"/>
    <property type="match status" value="1"/>
</dbReference>
<proteinExistence type="predicted"/>
<protein>
    <recommendedName>
        <fullName evidence="3">Stage V sporulation protein SpoVM</fullName>
    </recommendedName>
</protein>
<comment type="caution">
    <text evidence="1">The sequence shown here is derived from an EMBL/GenBank/DDBJ whole genome shotgun (WGS) entry which is preliminary data.</text>
</comment>
<dbReference type="Proteomes" id="UP000680304">
    <property type="component" value="Unassembled WGS sequence"/>
</dbReference>
<keyword evidence="2" id="KW-1185">Reference proteome</keyword>
<dbReference type="NCBIfam" id="NF011327">
    <property type="entry name" value="PRK14741.1"/>
    <property type="match status" value="1"/>
</dbReference>
<evidence type="ECO:0000313" key="1">
    <source>
        <dbReference type="EMBL" id="GIQ65662.1"/>
    </source>
</evidence>
<evidence type="ECO:0000313" key="2">
    <source>
        <dbReference type="Proteomes" id="UP000680304"/>
    </source>
</evidence>
<accession>A0ABQ4NBQ8</accession>
<dbReference type="InterPro" id="IPR012609">
    <property type="entry name" value="Spore_V_M"/>
</dbReference>